<accession>A0ABV9BYR3</accession>
<keyword evidence="3" id="KW-1185">Reference proteome</keyword>
<organism evidence="2 3">
    <name type="scientific">Dyella halodurans</name>
    <dbReference type="NCBI Taxonomy" id="1920171"/>
    <lineage>
        <taxon>Bacteria</taxon>
        <taxon>Pseudomonadati</taxon>
        <taxon>Pseudomonadota</taxon>
        <taxon>Gammaproteobacteria</taxon>
        <taxon>Lysobacterales</taxon>
        <taxon>Rhodanobacteraceae</taxon>
        <taxon>Dyella</taxon>
    </lineage>
</organism>
<feature type="signal peptide" evidence="1">
    <location>
        <begin position="1"/>
        <end position="23"/>
    </location>
</feature>
<evidence type="ECO:0000313" key="2">
    <source>
        <dbReference type="EMBL" id="MFC4525776.1"/>
    </source>
</evidence>
<protein>
    <recommendedName>
        <fullName evidence="4">Outer membrane porin, OprD family</fullName>
    </recommendedName>
</protein>
<evidence type="ECO:0008006" key="4">
    <source>
        <dbReference type="Google" id="ProtNLM"/>
    </source>
</evidence>
<dbReference type="Proteomes" id="UP001595961">
    <property type="component" value="Unassembled WGS sequence"/>
</dbReference>
<evidence type="ECO:0000256" key="1">
    <source>
        <dbReference type="SAM" id="SignalP"/>
    </source>
</evidence>
<gene>
    <name evidence="2" type="ORF">ACFO5W_03930</name>
</gene>
<evidence type="ECO:0000313" key="3">
    <source>
        <dbReference type="Proteomes" id="UP001595961"/>
    </source>
</evidence>
<dbReference type="Gene3D" id="2.40.160.10">
    <property type="entry name" value="Porin"/>
    <property type="match status" value="1"/>
</dbReference>
<reference evidence="3" key="1">
    <citation type="journal article" date="2019" name="Int. J. Syst. Evol. Microbiol.">
        <title>The Global Catalogue of Microorganisms (GCM) 10K type strain sequencing project: providing services to taxonomists for standard genome sequencing and annotation.</title>
        <authorList>
            <consortium name="The Broad Institute Genomics Platform"/>
            <consortium name="The Broad Institute Genome Sequencing Center for Infectious Disease"/>
            <person name="Wu L."/>
            <person name="Ma J."/>
        </authorList>
    </citation>
    <scope>NUCLEOTIDE SEQUENCE [LARGE SCALE GENOMIC DNA]</scope>
    <source>
        <strain evidence="3">CCM 4481</strain>
    </source>
</reference>
<comment type="caution">
    <text evidence="2">The sequence shown here is derived from an EMBL/GenBank/DDBJ whole genome shotgun (WGS) entry which is preliminary data.</text>
</comment>
<keyword evidence="1" id="KW-0732">Signal</keyword>
<name>A0ABV9BYR3_9GAMM</name>
<dbReference type="RefSeq" id="WP_266150498.1">
    <property type="nucleotide sequence ID" value="NZ_CP064028.1"/>
</dbReference>
<dbReference type="InterPro" id="IPR023614">
    <property type="entry name" value="Porin_dom_sf"/>
</dbReference>
<dbReference type="EMBL" id="JBHSGA010000008">
    <property type="protein sequence ID" value="MFC4525776.1"/>
    <property type="molecule type" value="Genomic_DNA"/>
</dbReference>
<sequence>MRQKLAAAVAWVFLGIFTTVTHADNQDSNDIFANGHVDGELRMYNFDRLYETPNTPNASAFSLAALINAHTGDFLGGFSFGGSFVTANSLGTQSDTLAKIDTSLMGPNNSIGAFSQAYAQFKDDWLLVRGGYQYLDTPWMGKNDSRVIPSSYNAILVGLTPITGWNLYGIRTYSWKSRTSTGMYYNNLYYPSNFDGDSMFGNNGSLPGTAPRFDGVWAAGTTYTNDAVKAQGWYYDFINFAQMGYVDGTYTLKTGTHFNPFLSLQYVNENGGNDNILVDTHTKLFGLAGTRVRSEAWGADIGTSAYNGRIDFAYNKLQQESGAVGGGALISPYTTNYATDPLFTTSMIRGLVETGPGHAWKARASYNFFDNKLQLVASYAKYTTEYRGDSHNVYFDIVYNMDSVLKGLTLRNRWERSVGGAGNLNPGNESFTYNRLMITYKF</sequence>
<feature type="chain" id="PRO_5045927535" description="Outer membrane porin, OprD family" evidence="1">
    <location>
        <begin position="24"/>
        <end position="442"/>
    </location>
</feature>
<proteinExistence type="predicted"/>